<feature type="compositionally biased region" description="Basic and acidic residues" evidence="15">
    <location>
        <begin position="237"/>
        <end position="247"/>
    </location>
</feature>
<evidence type="ECO:0000256" key="12">
    <source>
        <dbReference type="ARBA" id="ARBA00023136"/>
    </source>
</evidence>
<evidence type="ECO:0000256" key="1">
    <source>
        <dbReference type="ARBA" id="ARBA00000900"/>
    </source>
</evidence>
<dbReference type="Gramene" id="mRNA:MD16G0146300">
    <property type="protein sequence ID" value="CDS:MD16G0146300.1"/>
    <property type="gene ID" value="MD16G0146300"/>
</dbReference>
<dbReference type="EC" id="2.3.2.27" evidence="4"/>
<evidence type="ECO:0000256" key="11">
    <source>
        <dbReference type="ARBA" id="ARBA00022989"/>
    </source>
</evidence>
<evidence type="ECO:0000256" key="4">
    <source>
        <dbReference type="ARBA" id="ARBA00012483"/>
    </source>
</evidence>
<evidence type="ECO:0000256" key="2">
    <source>
        <dbReference type="ARBA" id="ARBA00004167"/>
    </source>
</evidence>
<gene>
    <name evidence="18" type="ORF">DVH24_025476</name>
</gene>
<keyword evidence="19" id="KW-1185">Reference proteome</keyword>
<feature type="region of interest" description="Disordered" evidence="15">
    <location>
        <begin position="1"/>
        <end position="34"/>
    </location>
</feature>
<organism evidence="18 19">
    <name type="scientific">Malus domestica</name>
    <name type="common">Apple</name>
    <name type="synonym">Pyrus malus</name>
    <dbReference type="NCBI Taxonomy" id="3750"/>
    <lineage>
        <taxon>Eukaryota</taxon>
        <taxon>Viridiplantae</taxon>
        <taxon>Streptophyta</taxon>
        <taxon>Embryophyta</taxon>
        <taxon>Tracheophyta</taxon>
        <taxon>Spermatophyta</taxon>
        <taxon>Magnoliopsida</taxon>
        <taxon>eudicotyledons</taxon>
        <taxon>Gunneridae</taxon>
        <taxon>Pentapetalae</taxon>
        <taxon>rosids</taxon>
        <taxon>fabids</taxon>
        <taxon>Rosales</taxon>
        <taxon>Rosaceae</taxon>
        <taxon>Amygdaloideae</taxon>
        <taxon>Maleae</taxon>
        <taxon>Malus</taxon>
    </lineage>
</organism>
<evidence type="ECO:0000259" key="17">
    <source>
        <dbReference type="PROSITE" id="PS50089"/>
    </source>
</evidence>
<comment type="subcellular location">
    <subcellularLocation>
        <location evidence="2">Membrane</location>
        <topology evidence="2">Single-pass membrane protein</topology>
    </subcellularLocation>
</comment>
<dbReference type="FunFam" id="3.30.40.10:FF:000475">
    <property type="entry name" value="RING-H2 finger protein ATL3"/>
    <property type="match status" value="1"/>
</dbReference>
<dbReference type="SUPFAM" id="SSF57850">
    <property type="entry name" value="RING/U-box"/>
    <property type="match status" value="1"/>
</dbReference>
<dbReference type="AlphaFoldDB" id="A0A498HQV3"/>
<feature type="domain" description="RING-type" evidence="17">
    <location>
        <begin position="137"/>
        <end position="179"/>
    </location>
</feature>
<evidence type="ECO:0000256" key="15">
    <source>
        <dbReference type="SAM" id="MobiDB-lite"/>
    </source>
</evidence>
<keyword evidence="9" id="KW-0833">Ubl conjugation pathway</keyword>
<keyword evidence="12 16" id="KW-0472">Membrane</keyword>
<dbReference type="Gene3D" id="3.30.40.10">
    <property type="entry name" value="Zinc/RING finger domain, C3HC4 (zinc finger)"/>
    <property type="match status" value="1"/>
</dbReference>
<evidence type="ECO:0000256" key="10">
    <source>
        <dbReference type="ARBA" id="ARBA00022833"/>
    </source>
</evidence>
<dbReference type="SMART" id="SM00184">
    <property type="entry name" value="RING"/>
    <property type="match status" value="1"/>
</dbReference>
<dbReference type="GO" id="GO:0061630">
    <property type="term" value="F:ubiquitin protein ligase activity"/>
    <property type="evidence" value="ECO:0007669"/>
    <property type="project" value="UniProtKB-EC"/>
</dbReference>
<evidence type="ECO:0000313" key="19">
    <source>
        <dbReference type="Proteomes" id="UP000290289"/>
    </source>
</evidence>
<evidence type="ECO:0000256" key="14">
    <source>
        <dbReference type="PROSITE-ProRule" id="PRU00175"/>
    </source>
</evidence>
<dbReference type="SMR" id="A0A498HQV3"/>
<accession>A0A498HQV3</accession>
<evidence type="ECO:0000256" key="9">
    <source>
        <dbReference type="ARBA" id="ARBA00022786"/>
    </source>
</evidence>
<evidence type="ECO:0000256" key="3">
    <source>
        <dbReference type="ARBA" id="ARBA00004906"/>
    </source>
</evidence>
<keyword evidence="10" id="KW-0862">Zinc</keyword>
<keyword evidence="6 16" id="KW-0812">Transmembrane</keyword>
<comment type="caution">
    <text evidence="18">The sequence shown here is derived from an EMBL/GenBank/DDBJ whole genome shotgun (WGS) entry which is preliminary data.</text>
</comment>
<dbReference type="GO" id="GO:0008270">
    <property type="term" value="F:zinc ion binding"/>
    <property type="evidence" value="ECO:0007669"/>
    <property type="project" value="UniProtKB-KW"/>
</dbReference>
<feature type="compositionally biased region" description="Low complexity" evidence="15">
    <location>
        <begin position="22"/>
        <end position="31"/>
    </location>
</feature>
<dbReference type="PANTHER" id="PTHR45768">
    <property type="entry name" value="E3 UBIQUITIN-PROTEIN LIGASE RNF13-LIKE"/>
    <property type="match status" value="1"/>
</dbReference>
<feature type="region of interest" description="Disordered" evidence="15">
    <location>
        <begin position="276"/>
        <end position="315"/>
    </location>
</feature>
<feature type="compositionally biased region" description="Polar residues" evidence="15">
    <location>
        <begin position="285"/>
        <end position="296"/>
    </location>
</feature>
<dbReference type="Proteomes" id="UP000290289">
    <property type="component" value="Chromosome 16"/>
</dbReference>
<feature type="region of interest" description="Disordered" evidence="15">
    <location>
        <begin position="237"/>
        <end position="261"/>
    </location>
</feature>
<keyword evidence="5" id="KW-0808">Transferase</keyword>
<dbReference type="PANTHER" id="PTHR45768:SF34">
    <property type="entry name" value="RING-H2 FINGER PROTEIN ATL64"/>
    <property type="match status" value="1"/>
</dbReference>
<protein>
    <recommendedName>
        <fullName evidence="4">RING-type E3 ubiquitin transferase</fullName>
        <ecNumber evidence="4">2.3.2.27</ecNumber>
    </recommendedName>
</protein>
<keyword evidence="8 14" id="KW-0863">Zinc-finger</keyword>
<dbReference type="EMBL" id="RDQH01000342">
    <property type="protein sequence ID" value="RXH71975.1"/>
    <property type="molecule type" value="Genomic_DNA"/>
</dbReference>
<comment type="similarity">
    <text evidence="13">Belongs to the RING-type zinc finger family. ATL subfamily.</text>
</comment>
<dbReference type="InterPro" id="IPR013083">
    <property type="entry name" value="Znf_RING/FYVE/PHD"/>
</dbReference>
<evidence type="ECO:0000256" key="7">
    <source>
        <dbReference type="ARBA" id="ARBA00022723"/>
    </source>
</evidence>
<sequence length="315" mass="35135">MGRRLEPEQFNPDRPQPEQLHPYRPQPDQYGPDPPQGYALSGKIMLSAIVILFFVVILMVCLHLYARWYLHRARRRHLRRNHRNRRTHIVFHEDAATLSAGPTRGLDASVLNSLPVFVYSSKSDQTALFQQQPILECAVCLSEFEDNETGRLLPKCKHSFHIECIDMWFHSHSTCPLCRAPVEPSPESETQPDVVLSVCEPDGGEPGPSSDLCSECCNSETTSSGAWRKPSNIVVPRRNESFGRGEDSGLGESPAGQSFRSPMSRMLSFRRILSREKRNGGVSPSGVNAGSCSSVAESDIELGGRQGTTECTRRE</sequence>
<dbReference type="InterPro" id="IPR001841">
    <property type="entry name" value="Znf_RING"/>
</dbReference>
<name>A0A498HQV3_MALDO</name>
<dbReference type="GO" id="GO:0016020">
    <property type="term" value="C:membrane"/>
    <property type="evidence" value="ECO:0007669"/>
    <property type="project" value="UniProtKB-SubCell"/>
</dbReference>
<evidence type="ECO:0000256" key="5">
    <source>
        <dbReference type="ARBA" id="ARBA00022679"/>
    </source>
</evidence>
<dbReference type="PROSITE" id="PS50089">
    <property type="entry name" value="ZF_RING_2"/>
    <property type="match status" value="1"/>
</dbReference>
<dbReference type="Pfam" id="PF13639">
    <property type="entry name" value="zf-RING_2"/>
    <property type="match status" value="1"/>
</dbReference>
<dbReference type="OrthoDB" id="8062037at2759"/>
<comment type="catalytic activity">
    <reaction evidence="1">
        <text>S-ubiquitinyl-[E2 ubiquitin-conjugating enzyme]-L-cysteine + [acceptor protein]-L-lysine = [E2 ubiquitin-conjugating enzyme]-L-cysteine + N(6)-ubiquitinyl-[acceptor protein]-L-lysine.</text>
        <dbReference type="EC" id="2.3.2.27"/>
    </reaction>
</comment>
<dbReference type="CDD" id="cd16461">
    <property type="entry name" value="RING-H2_EL5-like"/>
    <property type="match status" value="1"/>
</dbReference>
<keyword evidence="7" id="KW-0479">Metal-binding</keyword>
<proteinExistence type="inferred from homology"/>
<reference evidence="18 19" key="1">
    <citation type="submission" date="2018-10" db="EMBL/GenBank/DDBJ databases">
        <title>A high-quality apple genome assembly.</title>
        <authorList>
            <person name="Hu J."/>
        </authorList>
    </citation>
    <scope>NUCLEOTIDE SEQUENCE [LARGE SCALE GENOMIC DNA]</scope>
    <source>
        <strain evidence="19">cv. HFTH1</strain>
        <tissue evidence="18">Young leaf</tissue>
    </source>
</reference>
<evidence type="ECO:0000256" key="6">
    <source>
        <dbReference type="ARBA" id="ARBA00022692"/>
    </source>
</evidence>
<keyword evidence="11 16" id="KW-1133">Transmembrane helix</keyword>
<feature type="transmembrane region" description="Helical" evidence="16">
    <location>
        <begin position="44"/>
        <end position="70"/>
    </location>
</feature>
<evidence type="ECO:0000256" key="8">
    <source>
        <dbReference type="ARBA" id="ARBA00022771"/>
    </source>
</evidence>
<comment type="pathway">
    <text evidence="3">Protein modification; protein ubiquitination.</text>
</comment>
<evidence type="ECO:0000313" key="18">
    <source>
        <dbReference type="EMBL" id="RXH71975.1"/>
    </source>
</evidence>
<evidence type="ECO:0000256" key="13">
    <source>
        <dbReference type="ARBA" id="ARBA00024209"/>
    </source>
</evidence>
<evidence type="ECO:0000256" key="16">
    <source>
        <dbReference type="SAM" id="Phobius"/>
    </source>
</evidence>